<keyword evidence="6 11" id="KW-0418">Kinase</keyword>
<evidence type="ECO:0000256" key="6">
    <source>
        <dbReference type="ARBA" id="ARBA00022777"/>
    </source>
</evidence>
<evidence type="ECO:0000313" key="12">
    <source>
        <dbReference type="Proteomes" id="UP001609175"/>
    </source>
</evidence>
<accession>A0ABW7JN33</accession>
<proteinExistence type="inferred from homology"/>
<dbReference type="PROSITE" id="PS00108">
    <property type="entry name" value="PROTEIN_KINASE_ST"/>
    <property type="match status" value="1"/>
</dbReference>
<dbReference type="PROSITE" id="PS50011">
    <property type="entry name" value="PROTEIN_KINASE_DOM"/>
    <property type="match status" value="1"/>
</dbReference>
<dbReference type="Proteomes" id="UP001609175">
    <property type="component" value="Unassembled WGS sequence"/>
</dbReference>
<evidence type="ECO:0000256" key="1">
    <source>
        <dbReference type="ARBA" id="ARBA00010886"/>
    </source>
</evidence>
<feature type="transmembrane region" description="Helical" evidence="9">
    <location>
        <begin position="634"/>
        <end position="657"/>
    </location>
</feature>
<evidence type="ECO:0000256" key="8">
    <source>
        <dbReference type="PROSITE-ProRule" id="PRU10141"/>
    </source>
</evidence>
<keyword evidence="4 11" id="KW-0808">Transferase</keyword>
<feature type="transmembrane region" description="Helical" evidence="9">
    <location>
        <begin position="503"/>
        <end position="531"/>
    </location>
</feature>
<feature type="transmembrane region" description="Helical" evidence="9">
    <location>
        <begin position="714"/>
        <end position="736"/>
    </location>
</feature>
<dbReference type="Gene3D" id="1.10.510.10">
    <property type="entry name" value="Transferase(Phosphotransferase) domain 1"/>
    <property type="match status" value="2"/>
</dbReference>
<dbReference type="RefSeq" id="WP_395115144.1">
    <property type="nucleotide sequence ID" value="NZ_JBIMSO010000053.1"/>
</dbReference>
<evidence type="ECO:0000256" key="7">
    <source>
        <dbReference type="ARBA" id="ARBA00022840"/>
    </source>
</evidence>
<dbReference type="SUPFAM" id="SSF56112">
    <property type="entry name" value="Protein kinase-like (PK-like)"/>
    <property type="match status" value="1"/>
</dbReference>
<evidence type="ECO:0000313" key="11">
    <source>
        <dbReference type="EMBL" id="MFH5209398.1"/>
    </source>
</evidence>
<comment type="similarity">
    <text evidence="1">Belongs to the protein kinase superfamily. NEK Ser/Thr protein kinase family. NIMA subfamily.</text>
</comment>
<dbReference type="PANTHER" id="PTHR43671:SF13">
    <property type="entry name" value="SERINE_THREONINE-PROTEIN KINASE NEK2"/>
    <property type="match status" value="1"/>
</dbReference>
<evidence type="ECO:0000259" key="10">
    <source>
        <dbReference type="PROSITE" id="PS50011"/>
    </source>
</evidence>
<dbReference type="InterPro" id="IPR050660">
    <property type="entry name" value="NEK_Ser/Thr_kinase"/>
</dbReference>
<feature type="domain" description="Protein kinase" evidence="10">
    <location>
        <begin position="162"/>
        <end position="477"/>
    </location>
</feature>
<organism evidence="11 12">
    <name type="scientific">Antrihabitans spumae</name>
    <dbReference type="NCBI Taxonomy" id="3373370"/>
    <lineage>
        <taxon>Bacteria</taxon>
        <taxon>Bacillati</taxon>
        <taxon>Actinomycetota</taxon>
        <taxon>Actinomycetes</taxon>
        <taxon>Mycobacteriales</taxon>
        <taxon>Nocardiaceae</taxon>
        <taxon>Antrihabitans</taxon>
    </lineage>
</organism>
<dbReference type="SMART" id="SM00220">
    <property type="entry name" value="S_TKc"/>
    <property type="match status" value="1"/>
</dbReference>
<dbReference type="PROSITE" id="PS00107">
    <property type="entry name" value="PROTEIN_KINASE_ATP"/>
    <property type="match status" value="1"/>
</dbReference>
<comment type="caution">
    <text evidence="11">The sequence shown here is derived from an EMBL/GenBank/DDBJ whole genome shotgun (WGS) entry which is preliminary data.</text>
</comment>
<dbReference type="InterPro" id="IPR017441">
    <property type="entry name" value="Protein_kinase_ATP_BS"/>
</dbReference>
<reference evidence="11 12" key="1">
    <citation type="submission" date="2024-10" db="EMBL/GenBank/DDBJ databases">
        <authorList>
            <person name="Riesco R."/>
        </authorList>
    </citation>
    <scope>NUCLEOTIDE SEQUENCE [LARGE SCALE GENOMIC DNA]</scope>
    <source>
        <strain evidence="11 12">NCIMB 15449</strain>
    </source>
</reference>
<feature type="transmembrane region" description="Helical" evidence="9">
    <location>
        <begin position="543"/>
        <end position="562"/>
    </location>
</feature>
<gene>
    <name evidence="11" type="ORF">ACHIPZ_14510</name>
</gene>
<keyword evidence="7 8" id="KW-0067">ATP-binding</keyword>
<keyword evidence="9" id="KW-0812">Transmembrane</keyword>
<dbReference type="EC" id="2.7.11.1" evidence="2"/>
<keyword evidence="5 8" id="KW-0547">Nucleotide-binding</keyword>
<keyword evidence="3" id="KW-0723">Serine/threonine-protein kinase</keyword>
<feature type="transmembrane region" description="Helical" evidence="9">
    <location>
        <begin position="688"/>
        <end position="708"/>
    </location>
</feature>
<evidence type="ECO:0000256" key="9">
    <source>
        <dbReference type="SAM" id="Phobius"/>
    </source>
</evidence>
<dbReference type="InterPro" id="IPR008271">
    <property type="entry name" value="Ser/Thr_kinase_AS"/>
</dbReference>
<keyword evidence="9" id="KW-0472">Membrane</keyword>
<dbReference type="CDD" id="cd14014">
    <property type="entry name" value="STKc_PknB_like"/>
    <property type="match status" value="1"/>
</dbReference>
<dbReference type="GO" id="GO:0004674">
    <property type="term" value="F:protein serine/threonine kinase activity"/>
    <property type="evidence" value="ECO:0007669"/>
    <property type="project" value="UniProtKB-EC"/>
</dbReference>
<evidence type="ECO:0000256" key="4">
    <source>
        <dbReference type="ARBA" id="ARBA00022679"/>
    </source>
</evidence>
<sequence>MTQAEHTVVPPYVADRFTAEWESTGRPPDFDAYLPDAEAIRRVALIDLIRIDLEHRWLHARLPKRLTDYCVDYPELRADRLPATLIYEEVQLRRRSGEVVDELSYLREYPAQARQLAAMLDAAEDTRTVAARTEVGTDAVTNAVRVPDALEYVEVGQRVDEFDLLTGLGSGAFARVFLARQRSMQRLVAVKISEDHGTEPQTLAQLDHDYIVRVFDQRVVSDRGLKLLYMQYVPGGTLLGVLHRIRQTPAELRSGQLLLDVIDSVLVDRGEIRPADSTARDELATLTWPETVAWLGRRLAEALDYAHNHLVLHRDIKPANVLLTAEGIPKLADFNISYNRNVDGASPIAYFGGSLSYMSPEQLEACHPDNPSTAAELDTRSDIYSLGVVLWELLTGRKPFPDNRIAADNTPGRSMPGDRTTLDALLLHRRSGVSNEMLADLPANTPATLRRVLLRCLAPERDDRWATGAELAQQLDLCLDARARDLVDPPPGSWRFKLRPWSILIMELGVVVPNALAAYLNYFIVTALVAGKLDDAAQHRFDVIWLVVTVVSFPIGALLILYMRRYLVLVPHGLKHGKTYPPDILARARSDALLLGDRVTAILFGVWISFGIGWAVTMAIVIGDLSRRDYVYFFASLVVCAAIAVSYPYFLVAFYAVRCLYPTFLPHGEVSGKDSTVMVGLHRRGIRYLALSAAVPLVAVAGATFVPLDEIGSVIVAVRILCIGGVIAFIGVYWLFRKVEADLNALEGVTSNTSEQIPSP</sequence>
<keyword evidence="9" id="KW-1133">Transmembrane helix</keyword>
<feature type="transmembrane region" description="Helical" evidence="9">
    <location>
        <begin position="599"/>
        <end position="622"/>
    </location>
</feature>
<protein>
    <recommendedName>
        <fullName evidence="2">non-specific serine/threonine protein kinase</fullName>
        <ecNumber evidence="2">2.7.11.1</ecNumber>
    </recommendedName>
</protein>
<dbReference type="Pfam" id="PF07714">
    <property type="entry name" value="PK_Tyr_Ser-Thr"/>
    <property type="match status" value="1"/>
</dbReference>
<dbReference type="InterPro" id="IPR000719">
    <property type="entry name" value="Prot_kinase_dom"/>
</dbReference>
<name>A0ABW7JN33_9NOCA</name>
<evidence type="ECO:0000256" key="2">
    <source>
        <dbReference type="ARBA" id="ARBA00012513"/>
    </source>
</evidence>
<dbReference type="EMBL" id="JBIMSO010000053">
    <property type="protein sequence ID" value="MFH5209398.1"/>
    <property type="molecule type" value="Genomic_DNA"/>
</dbReference>
<evidence type="ECO:0000256" key="3">
    <source>
        <dbReference type="ARBA" id="ARBA00022527"/>
    </source>
</evidence>
<evidence type="ECO:0000256" key="5">
    <source>
        <dbReference type="ARBA" id="ARBA00022741"/>
    </source>
</evidence>
<feature type="binding site" evidence="8">
    <location>
        <position position="191"/>
    </location>
    <ligand>
        <name>ATP</name>
        <dbReference type="ChEBI" id="CHEBI:30616"/>
    </ligand>
</feature>
<dbReference type="PANTHER" id="PTHR43671">
    <property type="entry name" value="SERINE/THREONINE-PROTEIN KINASE NEK"/>
    <property type="match status" value="1"/>
</dbReference>
<dbReference type="InterPro" id="IPR011009">
    <property type="entry name" value="Kinase-like_dom_sf"/>
</dbReference>
<dbReference type="InterPro" id="IPR001245">
    <property type="entry name" value="Ser-Thr/Tyr_kinase_cat_dom"/>
</dbReference>